<organism evidence="6 7">
    <name type="scientific">Pseudotenacibaculum haliotis</name>
    <dbReference type="NCBI Taxonomy" id="1862138"/>
    <lineage>
        <taxon>Bacteria</taxon>
        <taxon>Pseudomonadati</taxon>
        <taxon>Bacteroidota</taxon>
        <taxon>Flavobacteriia</taxon>
        <taxon>Flavobacteriales</taxon>
        <taxon>Flavobacteriaceae</taxon>
        <taxon>Pseudotenacibaculum</taxon>
    </lineage>
</organism>
<dbReference type="PANTHER" id="PTHR14226:SF29">
    <property type="entry name" value="NEUROPATHY TARGET ESTERASE SWS"/>
    <property type="match status" value="1"/>
</dbReference>
<proteinExistence type="predicted"/>
<dbReference type="SUPFAM" id="SSF52151">
    <property type="entry name" value="FabD/lysophospholipase-like"/>
    <property type="match status" value="1"/>
</dbReference>
<keyword evidence="7" id="KW-1185">Reference proteome</keyword>
<dbReference type="Pfam" id="PF19143">
    <property type="entry name" value="Omp85_2"/>
    <property type="match status" value="1"/>
</dbReference>
<evidence type="ECO:0000256" key="2">
    <source>
        <dbReference type="ARBA" id="ARBA00022963"/>
    </source>
</evidence>
<protein>
    <submittedName>
        <fullName evidence="6">Patatin-like phospholipase family protein</fullName>
    </submittedName>
</protein>
<evidence type="ECO:0000259" key="5">
    <source>
        <dbReference type="PROSITE" id="PS51635"/>
    </source>
</evidence>
<evidence type="ECO:0000256" key="4">
    <source>
        <dbReference type="PROSITE-ProRule" id="PRU01161"/>
    </source>
</evidence>
<feature type="short sequence motif" description="GXSXG" evidence="4">
    <location>
        <begin position="57"/>
        <end position="61"/>
    </location>
</feature>
<gene>
    <name evidence="6" type="ORF">ACFSRZ_07190</name>
</gene>
<evidence type="ECO:0000256" key="1">
    <source>
        <dbReference type="ARBA" id="ARBA00022801"/>
    </source>
</evidence>
<feature type="short sequence motif" description="DGA/G" evidence="4">
    <location>
        <begin position="203"/>
        <end position="205"/>
    </location>
</feature>
<name>A0ABW5LQR3_9FLAO</name>
<dbReference type="EMBL" id="JBHULH010000003">
    <property type="protein sequence ID" value="MFD2567153.1"/>
    <property type="molecule type" value="Genomic_DNA"/>
</dbReference>
<feature type="active site" description="Proton acceptor" evidence="4">
    <location>
        <position position="203"/>
    </location>
</feature>
<feature type="short sequence motif" description="GXGXXG" evidence="4">
    <location>
        <begin position="30"/>
        <end position="35"/>
    </location>
</feature>
<dbReference type="Proteomes" id="UP001597508">
    <property type="component" value="Unassembled WGS sequence"/>
</dbReference>
<dbReference type="InterPro" id="IPR043864">
    <property type="entry name" value="Omp85-like_dom"/>
</dbReference>
<feature type="domain" description="PNPLA" evidence="5">
    <location>
        <begin position="26"/>
        <end position="216"/>
    </location>
</feature>
<dbReference type="InterPro" id="IPR002641">
    <property type="entry name" value="PNPLA_dom"/>
</dbReference>
<dbReference type="InterPro" id="IPR050301">
    <property type="entry name" value="NTE"/>
</dbReference>
<dbReference type="InterPro" id="IPR016035">
    <property type="entry name" value="Acyl_Trfase/lysoPLipase"/>
</dbReference>
<dbReference type="RefSeq" id="WP_379665862.1">
    <property type="nucleotide sequence ID" value="NZ_JBHULH010000003.1"/>
</dbReference>
<evidence type="ECO:0000256" key="3">
    <source>
        <dbReference type="ARBA" id="ARBA00023098"/>
    </source>
</evidence>
<dbReference type="Gene3D" id="3.40.1090.10">
    <property type="entry name" value="Cytosolic phospholipase A2 catalytic domain"/>
    <property type="match status" value="2"/>
</dbReference>
<dbReference type="Gene3D" id="3.10.20.310">
    <property type="entry name" value="membrane protein fhac"/>
    <property type="match status" value="1"/>
</dbReference>
<sequence length="726" mass="82560">MKKIFLIILFIPLLSLAQKKQPKVGLVLSGGGAKGLAHVGVLKEIDKAGLQIDYIGGTSMGAIIGGLYSAGYSGVQIERIVDSINLENVLQDVLPRSAKPFFDKEFGEKHAITLPFTKKGIGLPRAVSKGQNVLDLFNYVLSHVDTITDFKKLPIPFFCVATDAETGQMVMLEKGSLPLALRASGSFPTLLNPVDMDGHLLLDGGIANNFPSDIMKEKGLDIIIGVDVQSELIKRDELNSVVKILNQIVSYDIYEQSKKGEEDCDVYIKPDISEFTVVDFNKSAGIMSEGDKAGKKYRKVFDSIAKLQKQKKDRSLIKMVDEPFVIKEIKVFGAENYTPAFVRGKLKIRVGDKINRKELTRRINFLATTDNYDRINYEIKGGKLHFYVIEKKQKTSISLGAHYDELYQSALLATFIHKRLLIKNDELSVDMILGDRIRYNLNYFVDNGFYTSYGLKSRYNHFKTNTRFNTEDNPTINKIELNYTDFTNEVFIQTTFSRKFALGFGAEIKNLQITTETLTGQNDSQVVFDNSNYVNFSTYLKLDTYDKKSFPTKGFYADVGGKWYAWSSDHLDNFKSFMQLGGRVGFATTFFDKLTFQYTNDAGFTFENPESTVFDYYLGGYNQNYINTFRPFYGYEFAQISGKSFLRSEFSFRYRVGQNHYATFLANYGRVDENVFSDGRDLFEDVLSGYAIGYSLDTRLGPIELKYSWSPENKEKYWLFNLGFWF</sequence>
<evidence type="ECO:0000313" key="7">
    <source>
        <dbReference type="Proteomes" id="UP001597508"/>
    </source>
</evidence>
<keyword evidence="2 4" id="KW-0442">Lipid degradation</keyword>
<comment type="caution">
    <text evidence="6">The sequence shown here is derived from an EMBL/GenBank/DDBJ whole genome shotgun (WGS) entry which is preliminary data.</text>
</comment>
<dbReference type="PANTHER" id="PTHR14226">
    <property type="entry name" value="NEUROPATHY TARGET ESTERASE/SWISS CHEESE D.MELANOGASTER"/>
    <property type="match status" value="1"/>
</dbReference>
<reference evidence="7" key="1">
    <citation type="journal article" date="2019" name="Int. J. Syst. Evol. Microbiol.">
        <title>The Global Catalogue of Microorganisms (GCM) 10K type strain sequencing project: providing services to taxonomists for standard genome sequencing and annotation.</title>
        <authorList>
            <consortium name="The Broad Institute Genomics Platform"/>
            <consortium name="The Broad Institute Genome Sequencing Center for Infectious Disease"/>
            <person name="Wu L."/>
            <person name="Ma J."/>
        </authorList>
    </citation>
    <scope>NUCLEOTIDE SEQUENCE [LARGE SCALE GENOMIC DNA]</scope>
    <source>
        <strain evidence="7">KCTC 52127</strain>
    </source>
</reference>
<dbReference type="PROSITE" id="PS51635">
    <property type="entry name" value="PNPLA"/>
    <property type="match status" value="1"/>
</dbReference>
<dbReference type="Pfam" id="PF01734">
    <property type="entry name" value="Patatin"/>
    <property type="match status" value="1"/>
</dbReference>
<keyword evidence="1 4" id="KW-0378">Hydrolase</keyword>
<dbReference type="CDD" id="cd07205">
    <property type="entry name" value="Pat_PNPLA6_PNPLA7_NTE1_like"/>
    <property type="match status" value="1"/>
</dbReference>
<keyword evidence="3 4" id="KW-0443">Lipid metabolism</keyword>
<feature type="active site" description="Nucleophile" evidence="4">
    <location>
        <position position="59"/>
    </location>
</feature>
<evidence type="ECO:0000313" key="6">
    <source>
        <dbReference type="EMBL" id="MFD2567153.1"/>
    </source>
</evidence>
<accession>A0ABW5LQR3</accession>